<protein>
    <recommendedName>
        <fullName evidence="3">Centrosomal protein of 70 kDa</fullName>
    </recommendedName>
</protein>
<feature type="coiled-coil region" evidence="9">
    <location>
        <begin position="569"/>
        <end position="596"/>
    </location>
</feature>
<evidence type="ECO:0000313" key="11">
    <source>
        <dbReference type="EMBL" id="CAH0480556.1"/>
    </source>
</evidence>
<feature type="compositionally biased region" description="Low complexity" evidence="10">
    <location>
        <begin position="207"/>
        <end position="226"/>
    </location>
</feature>
<reference evidence="11" key="1">
    <citation type="submission" date="2021-11" db="EMBL/GenBank/DDBJ databases">
        <authorList>
            <person name="Islam A."/>
            <person name="Islam S."/>
            <person name="Flora M.S."/>
            <person name="Rahman M."/>
            <person name="Ziaur R.M."/>
            <person name="Epstein J.H."/>
            <person name="Hassan M."/>
            <person name="Klassen M."/>
            <person name="Woodard K."/>
            <person name="Webb A."/>
            <person name="Webby R.J."/>
            <person name="El Zowalaty M.E."/>
        </authorList>
    </citation>
    <scope>NUCLEOTIDE SEQUENCE</scope>
    <source>
        <strain evidence="11">Pbs3</strain>
    </source>
</reference>
<evidence type="ECO:0000256" key="3">
    <source>
        <dbReference type="ARBA" id="ARBA00018408"/>
    </source>
</evidence>
<dbReference type="PANTHER" id="PTHR14594">
    <property type="entry name" value="CENTROSOMAL PROTEIN OF 70 KDA"/>
    <property type="match status" value="1"/>
</dbReference>
<keyword evidence="5" id="KW-0802">TPR repeat</keyword>
<feature type="region of interest" description="Disordered" evidence="10">
    <location>
        <begin position="88"/>
        <end position="114"/>
    </location>
</feature>
<dbReference type="PANTHER" id="PTHR14594:SF1">
    <property type="entry name" value="CENTROSOMAL PROTEIN OF 70 KDA"/>
    <property type="match status" value="1"/>
</dbReference>
<dbReference type="GO" id="GO:0005813">
    <property type="term" value="C:centrosome"/>
    <property type="evidence" value="ECO:0007669"/>
    <property type="project" value="UniProtKB-SubCell"/>
</dbReference>
<evidence type="ECO:0000256" key="9">
    <source>
        <dbReference type="SAM" id="Coils"/>
    </source>
</evidence>
<comment type="subunit">
    <text evidence="2">Directly interacts with tubulin-gamma; this interaction determines centrosomal localization.</text>
</comment>
<dbReference type="AlphaFoldDB" id="A0AAU9L9Z0"/>
<comment type="subcellular location">
    <subcellularLocation>
        <location evidence="1">Cytoplasm</location>
        <location evidence="1">Cytoskeleton</location>
        <location evidence="1">Microtubule organizing center</location>
        <location evidence="1">Centrosome</location>
    </subcellularLocation>
</comment>
<feature type="coiled-coil region" evidence="9">
    <location>
        <begin position="649"/>
        <end position="741"/>
    </location>
</feature>
<evidence type="ECO:0000256" key="1">
    <source>
        <dbReference type="ARBA" id="ARBA00004300"/>
    </source>
</evidence>
<comment type="function">
    <text evidence="8">Plays a role in the organization of both preexisting and nascent microtubules in interphase cells. During mitosis, required for the organization and orientation of the mitotic spindle.</text>
</comment>
<evidence type="ECO:0000313" key="12">
    <source>
        <dbReference type="Proteomes" id="UP001160483"/>
    </source>
</evidence>
<comment type="caution">
    <text evidence="11">The sequence shown here is derived from an EMBL/GenBank/DDBJ whole genome shotgun (WGS) entry which is preliminary data.</text>
</comment>
<dbReference type="GO" id="GO:0043015">
    <property type="term" value="F:gamma-tubulin binding"/>
    <property type="evidence" value="ECO:0007669"/>
    <property type="project" value="InterPro"/>
</dbReference>
<gene>
    <name evidence="11" type="ORF">PBS003_LOCUS7176</name>
</gene>
<proteinExistence type="predicted"/>
<evidence type="ECO:0000256" key="7">
    <source>
        <dbReference type="ARBA" id="ARBA00023212"/>
    </source>
</evidence>
<organism evidence="11 12">
    <name type="scientific">Peronospora belbahrii</name>
    <dbReference type="NCBI Taxonomy" id="622444"/>
    <lineage>
        <taxon>Eukaryota</taxon>
        <taxon>Sar</taxon>
        <taxon>Stramenopiles</taxon>
        <taxon>Oomycota</taxon>
        <taxon>Peronosporomycetes</taxon>
        <taxon>Peronosporales</taxon>
        <taxon>Peronosporaceae</taxon>
        <taxon>Peronospora</taxon>
    </lineage>
</organism>
<keyword evidence="4" id="KW-0963">Cytoplasm</keyword>
<evidence type="ECO:0000256" key="2">
    <source>
        <dbReference type="ARBA" id="ARBA00011832"/>
    </source>
</evidence>
<keyword evidence="6 9" id="KW-0175">Coiled coil</keyword>
<dbReference type="GO" id="GO:0070507">
    <property type="term" value="P:regulation of microtubule cytoskeleton organization"/>
    <property type="evidence" value="ECO:0007669"/>
    <property type="project" value="InterPro"/>
</dbReference>
<name>A0AAU9L9Z0_9STRA</name>
<evidence type="ECO:0000256" key="6">
    <source>
        <dbReference type="ARBA" id="ARBA00023054"/>
    </source>
</evidence>
<evidence type="ECO:0000256" key="10">
    <source>
        <dbReference type="SAM" id="MobiDB-lite"/>
    </source>
</evidence>
<dbReference type="EMBL" id="CAKKTJ010000324">
    <property type="protein sequence ID" value="CAH0480556.1"/>
    <property type="molecule type" value="Genomic_DNA"/>
</dbReference>
<feature type="compositionally biased region" description="Polar residues" evidence="10">
    <location>
        <begin position="275"/>
        <end position="284"/>
    </location>
</feature>
<feature type="compositionally biased region" description="Basic and acidic residues" evidence="10">
    <location>
        <begin position="256"/>
        <end position="274"/>
    </location>
</feature>
<keyword evidence="7" id="KW-0206">Cytoskeleton</keyword>
<feature type="coiled-coil region" evidence="9">
    <location>
        <begin position="448"/>
        <end position="535"/>
    </location>
</feature>
<dbReference type="GO" id="GO:0060271">
    <property type="term" value="P:cilium assembly"/>
    <property type="evidence" value="ECO:0007669"/>
    <property type="project" value="InterPro"/>
</dbReference>
<dbReference type="InterPro" id="IPR037692">
    <property type="entry name" value="CEP70"/>
</dbReference>
<evidence type="ECO:0000256" key="5">
    <source>
        <dbReference type="ARBA" id="ARBA00022803"/>
    </source>
</evidence>
<sequence>MEDEENVSNVDEFLRENGCKISTSVVGVISRSDDKMIEEELFLSDAEGCQPTSIYSCNNQRRRTHSPRFVLLEDDGLVMAKEETTGRLCMDKTSHKTHDQGQDKGQDKDQDKDQDNRDLLDQLMVVKSSEFSRLNDTPRGNKSEQEMMLLMSPSVFSSSSSSSLRLERQPVDEQDLTPLSLSVYPTMSQQKEIERVEMISATSSVLRSPSSFRSLSHSHASSSVSSERAMDDELNDALGMPGSSNETDKLGLSSKVSREKVVTHKRKTGSDQDRQSQQSTALLTPRTQRALFIDDKKAKRLTEKGVADEDTVRLMQGLRLAPSTLLYKDQRRRFSQPRSEESMSVINEADEKKEDIGVKSNFCAAVKSERNPTCEDVGVIDEGAWSGLNDLLRKNGLSVVRFCNAGSEVLPDRESLFSVIHDFGVQLEHKNAMIEDLVITSQRNLRARSRLEDELRTIEKKNVELQKTLEKAKAETKRLETLQEKESKSTELLSKKLKSSCRRLQQQLKVSEHRVKAKEIDVEKLQAKLQQQVDRNTSNRMRDRRAFHNLWDREPRRANPRDIHALESISVYEAQREQMNEEIANLKLQVAALNSELRDKDNFIARQARTLLKSDPPVWKQCFDESYSDHELSGTQYGLSSVISDEVMLEQLEAARREQEVAAAKLRHREAVMVKKVAMIEEELLAAREAIGKLNEENAHLLSEMKSRPSIRDYRQSQCRVRQLEQQIAEKKLALEEASDFNELYKSVGTKEHVERDRLNHRLNLNRLNTLPRETAVEIVKHVCRVLHVTDITLIAPSLDKICSVVAAVPRMESFIQEVYGYVFLHLNDNAQTTDISSSSFELEEVILTLRRWAMERKKLHALEDFKTLIITELSRRTVEPGMPNNMEENSSHDESAPCYPTTLSRAIHIVSELVKLEKSIMRHRELYTQAAAGDLLPDWCGSGEVERCPNVLTNQIVRHFLHVFQVKNIEGVLPKINEIYLQVNEIKNFLHASREIFHLRNDTSLVHCLNVIKEKLQVGAVDATHVHAENLSSDDTEGEHAYVGNSPNFVVEKRWSQPSSHGGSSQADLVGVRQVRQMSILVRELKRELGAATMDDILPRTKRLMELLSLSIHDAGPEDDDG</sequence>
<accession>A0AAU9L9Z0</accession>
<feature type="region of interest" description="Disordered" evidence="10">
    <location>
        <begin position="207"/>
        <end position="284"/>
    </location>
</feature>
<evidence type="ECO:0000256" key="8">
    <source>
        <dbReference type="ARBA" id="ARBA00025273"/>
    </source>
</evidence>
<dbReference type="Proteomes" id="UP001160483">
    <property type="component" value="Unassembled WGS sequence"/>
</dbReference>
<evidence type="ECO:0000256" key="4">
    <source>
        <dbReference type="ARBA" id="ARBA00022490"/>
    </source>
</evidence>